<dbReference type="SUPFAM" id="SSF56112">
    <property type="entry name" value="Protein kinase-like (PK-like)"/>
    <property type="match status" value="1"/>
</dbReference>
<dbReference type="Proteomes" id="UP000198304">
    <property type="component" value="Unassembled WGS sequence"/>
</dbReference>
<dbReference type="AlphaFoldDB" id="A0A239DCY3"/>
<sequence>MSNFNEEIKEALQQYDITVVGIKNESYKDKKGVWWIQTPAGYKILKKQSQSSDTLNFILDAVEHLKQKGIYIPDVIKTKEGKRFAIIHNTCYVLSEAISGKTLNYSNNNNIRLIVQELAKFHKASEDFFPSPNTKVRKHLGEWITKYRGEMHKLEGYYKTESLNQQPTEFGKIILKEFESFYKQMEDAVNKLEKSNYHQWSKEAGDKGCLCHQDFAAGNLIYTESKKLFVLDIDSVTLDIPIRDIRKILNKIMKKKGGWDAETFKYIMTCYHEINPLTPCQWQVLKSTLLYPHLFAGIMSKYYEGRDKSWTQLKYLKRLEEMLKVEKSLIPVLENFEKLIPS</sequence>
<accession>A0A239DCY3</accession>
<keyword evidence="3" id="KW-1185">Reference proteome</keyword>
<dbReference type="Gene3D" id="3.30.200.20">
    <property type="entry name" value="Phosphorylase Kinase, domain 1"/>
    <property type="match status" value="1"/>
</dbReference>
<dbReference type="InterPro" id="IPR002575">
    <property type="entry name" value="Aminoglycoside_PTrfase"/>
</dbReference>
<dbReference type="RefSeq" id="WP_089282623.1">
    <property type="nucleotide sequence ID" value="NZ_FZOJ01000007.1"/>
</dbReference>
<evidence type="ECO:0000313" key="3">
    <source>
        <dbReference type="Proteomes" id="UP000198304"/>
    </source>
</evidence>
<dbReference type="PANTHER" id="PTHR39179">
    <property type="entry name" value="SPORE COAT PROTEIN I"/>
    <property type="match status" value="1"/>
</dbReference>
<dbReference type="PANTHER" id="PTHR39179:SF1">
    <property type="entry name" value="SPORE COAT PROTEIN I"/>
    <property type="match status" value="1"/>
</dbReference>
<dbReference type="EMBL" id="FZOJ01000007">
    <property type="protein sequence ID" value="SNS30190.1"/>
    <property type="molecule type" value="Genomic_DNA"/>
</dbReference>
<dbReference type="InterPro" id="IPR047175">
    <property type="entry name" value="CotS-like"/>
</dbReference>
<proteinExistence type="predicted"/>
<dbReference type="NCBIfam" id="TIGR02906">
    <property type="entry name" value="spore_CotS"/>
    <property type="match status" value="1"/>
</dbReference>
<evidence type="ECO:0000259" key="1">
    <source>
        <dbReference type="Pfam" id="PF01636"/>
    </source>
</evidence>
<dbReference type="OrthoDB" id="9771902at2"/>
<dbReference type="Pfam" id="PF01636">
    <property type="entry name" value="APH"/>
    <property type="match status" value="1"/>
</dbReference>
<protein>
    <submittedName>
        <fullName evidence="2">Spore coat-associated protein S</fullName>
    </submittedName>
</protein>
<gene>
    <name evidence="2" type="ORF">SAMN05446037_1007114</name>
</gene>
<dbReference type="GO" id="GO:0042601">
    <property type="term" value="C:endospore-forming forespore"/>
    <property type="evidence" value="ECO:0007669"/>
    <property type="project" value="TreeGrafter"/>
</dbReference>
<feature type="domain" description="Aminoglycoside phosphotransferase" evidence="1">
    <location>
        <begin position="33"/>
        <end position="255"/>
    </location>
</feature>
<dbReference type="Gene3D" id="3.90.1200.10">
    <property type="match status" value="1"/>
</dbReference>
<evidence type="ECO:0000313" key="2">
    <source>
        <dbReference type="EMBL" id="SNS30190.1"/>
    </source>
</evidence>
<organism evidence="2 3">
    <name type="scientific">Anaerovirgula multivorans</name>
    <dbReference type="NCBI Taxonomy" id="312168"/>
    <lineage>
        <taxon>Bacteria</taxon>
        <taxon>Bacillati</taxon>
        <taxon>Bacillota</taxon>
        <taxon>Clostridia</taxon>
        <taxon>Peptostreptococcales</taxon>
        <taxon>Natronincolaceae</taxon>
        <taxon>Anaerovirgula</taxon>
    </lineage>
</organism>
<dbReference type="InterPro" id="IPR011009">
    <property type="entry name" value="Kinase-like_dom_sf"/>
</dbReference>
<name>A0A239DCY3_9FIRM</name>
<reference evidence="2 3" key="1">
    <citation type="submission" date="2017-06" db="EMBL/GenBank/DDBJ databases">
        <authorList>
            <person name="Kim H.J."/>
            <person name="Triplett B.A."/>
        </authorList>
    </citation>
    <scope>NUCLEOTIDE SEQUENCE [LARGE SCALE GENOMIC DNA]</scope>
    <source>
        <strain evidence="2 3">SCA</strain>
    </source>
</reference>
<dbReference type="InterPro" id="IPR014255">
    <property type="entry name" value="Spore_coat_CotS"/>
</dbReference>